<organism evidence="1 2">
    <name type="scientific">Ascobolus immersus RN42</name>
    <dbReference type="NCBI Taxonomy" id="1160509"/>
    <lineage>
        <taxon>Eukaryota</taxon>
        <taxon>Fungi</taxon>
        <taxon>Dikarya</taxon>
        <taxon>Ascomycota</taxon>
        <taxon>Pezizomycotina</taxon>
        <taxon>Pezizomycetes</taxon>
        <taxon>Pezizales</taxon>
        <taxon>Ascobolaceae</taxon>
        <taxon>Ascobolus</taxon>
    </lineage>
</organism>
<dbReference type="AlphaFoldDB" id="A0A3N4I1D9"/>
<keyword evidence="2" id="KW-1185">Reference proteome</keyword>
<evidence type="ECO:0000313" key="1">
    <source>
        <dbReference type="EMBL" id="RPA77920.1"/>
    </source>
</evidence>
<dbReference type="SUPFAM" id="SSF56112">
    <property type="entry name" value="Protein kinase-like (PK-like)"/>
    <property type="match status" value="1"/>
</dbReference>
<dbReference type="InterPro" id="IPR011009">
    <property type="entry name" value="Kinase-like_dom_sf"/>
</dbReference>
<accession>A0A3N4I1D9</accession>
<dbReference type="PANTHER" id="PTHR21310">
    <property type="entry name" value="AMINOGLYCOSIDE PHOSPHOTRANSFERASE-RELATED-RELATED"/>
    <property type="match status" value="1"/>
</dbReference>
<sequence length="370" mass="42491">MPLLTSIHVHRSQTGGQNCHLDIVFEDGVTWIARIKLADSPHMPPQEAQDLVFLSEIATIKYLTEFTSIPVPVVHHYQLRQDPDNKVGLSYVLMDKLPGTPLCWDDADPKNRQKVMDQLSDICIEMEKYPFKKAGSLVLQEKGESTIAVGGYTQLPYFVDAGHPLGPFESLRDSLNSLFEHQKNMIINREIAVFPLDNYLGLLWCLEKVSTLLSAADNGMFFLKHQDDKGDHILIDKDYNITGIIDWEFASLEPKPIAFASPCMMWPVGDFYDGKNGLSEDELYFAECFKRRGREDIAEVVMDGRKFQRFLFHLGGWSKDEMEMKNLFDGLRKAFGEEDTYDEWYARMLEKYTLLQPDEGLMQLLTRENN</sequence>
<dbReference type="PANTHER" id="PTHR21310:SF15">
    <property type="entry name" value="AMINOGLYCOSIDE PHOSPHOTRANSFERASE DOMAIN-CONTAINING PROTEIN"/>
    <property type="match status" value="1"/>
</dbReference>
<dbReference type="Proteomes" id="UP000275078">
    <property type="component" value="Unassembled WGS sequence"/>
</dbReference>
<dbReference type="STRING" id="1160509.A0A3N4I1D9"/>
<evidence type="ECO:0008006" key="3">
    <source>
        <dbReference type="Google" id="ProtNLM"/>
    </source>
</evidence>
<protein>
    <recommendedName>
        <fullName evidence="3">Aminoglycoside phosphotransferase domain-containing protein</fullName>
    </recommendedName>
</protein>
<dbReference type="OrthoDB" id="5327538at2759"/>
<evidence type="ECO:0000313" key="2">
    <source>
        <dbReference type="Proteomes" id="UP000275078"/>
    </source>
</evidence>
<gene>
    <name evidence="1" type="ORF">BJ508DRAFT_370441</name>
</gene>
<name>A0A3N4I1D9_ASCIM</name>
<dbReference type="InterPro" id="IPR051678">
    <property type="entry name" value="AGP_Transferase"/>
</dbReference>
<dbReference type="EMBL" id="ML119718">
    <property type="protein sequence ID" value="RPA77920.1"/>
    <property type="molecule type" value="Genomic_DNA"/>
</dbReference>
<proteinExistence type="predicted"/>
<reference evidence="1 2" key="1">
    <citation type="journal article" date="2018" name="Nat. Ecol. Evol.">
        <title>Pezizomycetes genomes reveal the molecular basis of ectomycorrhizal truffle lifestyle.</title>
        <authorList>
            <person name="Murat C."/>
            <person name="Payen T."/>
            <person name="Noel B."/>
            <person name="Kuo A."/>
            <person name="Morin E."/>
            <person name="Chen J."/>
            <person name="Kohler A."/>
            <person name="Krizsan K."/>
            <person name="Balestrini R."/>
            <person name="Da Silva C."/>
            <person name="Montanini B."/>
            <person name="Hainaut M."/>
            <person name="Levati E."/>
            <person name="Barry K.W."/>
            <person name="Belfiori B."/>
            <person name="Cichocki N."/>
            <person name="Clum A."/>
            <person name="Dockter R.B."/>
            <person name="Fauchery L."/>
            <person name="Guy J."/>
            <person name="Iotti M."/>
            <person name="Le Tacon F."/>
            <person name="Lindquist E.A."/>
            <person name="Lipzen A."/>
            <person name="Malagnac F."/>
            <person name="Mello A."/>
            <person name="Molinier V."/>
            <person name="Miyauchi S."/>
            <person name="Poulain J."/>
            <person name="Riccioni C."/>
            <person name="Rubini A."/>
            <person name="Sitrit Y."/>
            <person name="Splivallo R."/>
            <person name="Traeger S."/>
            <person name="Wang M."/>
            <person name="Zifcakova L."/>
            <person name="Wipf D."/>
            <person name="Zambonelli A."/>
            <person name="Paolocci F."/>
            <person name="Nowrousian M."/>
            <person name="Ottonello S."/>
            <person name="Baldrian P."/>
            <person name="Spatafora J.W."/>
            <person name="Henrissat B."/>
            <person name="Nagy L.G."/>
            <person name="Aury J.M."/>
            <person name="Wincker P."/>
            <person name="Grigoriev I.V."/>
            <person name="Bonfante P."/>
            <person name="Martin F.M."/>
        </authorList>
    </citation>
    <scope>NUCLEOTIDE SEQUENCE [LARGE SCALE GENOMIC DNA]</scope>
    <source>
        <strain evidence="1 2">RN42</strain>
    </source>
</reference>